<dbReference type="Pfam" id="PF10066">
    <property type="entry name" value="DUF2304"/>
    <property type="match status" value="1"/>
</dbReference>
<organism evidence="3 4">
    <name type="scientific">Dorea longicatena</name>
    <dbReference type="NCBI Taxonomy" id="88431"/>
    <lineage>
        <taxon>Bacteria</taxon>
        <taxon>Bacillati</taxon>
        <taxon>Bacillota</taxon>
        <taxon>Clostridia</taxon>
        <taxon>Lachnospirales</taxon>
        <taxon>Lachnospiraceae</taxon>
        <taxon>Dorea</taxon>
    </lineage>
</organism>
<protein>
    <recommendedName>
        <fullName evidence="5">DUF2304 domain-containing protein</fullName>
    </recommendedName>
</protein>
<reference evidence="3 4" key="1">
    <citation type="submission" date="2019-07" db="EMBL/GenBank/DDBJ databases">
        <authorList>
            <person name="Hibberd C M."/>
            <person name="Gehrig L. J."/>
            <person name="Chang H.-W."/>
            <person name="Venkatesh S."/>
        </authorList>
    </citation>
    <scope>NUCLEOTIDE SEQUENCE [LARGE SCALE GENOMIC DNA]</scope>
    <source>
        <strain evidence="3">Dorea_longicatena_SSTS_Bg7063</strain>
    </source>
</reference>
<evidence type="ECO:0000313" key="4">
    <source>
        <dbReference type="Proteomes" id="UP000398619"/>
    </source>
</evidence>
<dbReference type="AlphaFoldDB" id="A0A564ULE7"/>
<evidence type="ECO:0008006" key="5">
    <source>
        <dbReference type="Google" id="ProtNLM"/>
    </source>
</evidence>
<proteinExistence type="predicted"/>
<accession>A0A564ULE7</accession>
<feature type="transmembrane region" description="Helical" evidence="2">
    <location>
        <begin position="72"/>
        <end position="91"/>
    </location>
</feature>
<keyword evidence="1" id="KW-0175">Coiled coil</keyword>
<keyword evidence="2" id="KW-0472">Membrane</keyword>
<feature type="transmembrane region" description="Helical" evidence="2">
    <location>
        <begin position="35"/>
        <end position="52"/>
    </location>
</feature>
<keyword evidence="2" id="KW-0812">Transmembrane</keyword>
<dbReference type="InterPro" id="IPR019277">
    <property type="entry name" value="DUF2304"/>
</dbReference>
<name>A0A564ULE7_9FIRM</name>
<evidence type="ECO:0000256" key="2">
    <source>
        <dbReference type="SAM" id="Phobius"/>
    </source>
</evidence>
<gene>
    <name evidence="3" type="ORF">DLSSTS7063_02721</name>
</gene>
<dbReference type="RefSeq" id="WP_243121365.1">
    <property type="nucleotide sequence ID" value="NZ_CABHNM010000064.1"/>
</dbReference>
<sequence length="122" mass="14010">MTMNIKAQIIISIIIIWGIVYIINMVRKKALELRYSLTWLGVGICILILTLFPQIMNKISAIMGIASPMNMLFFLGFCFSLTIIFSLTISVSKMSIQIKDLTQEIALYKKEQNEKMDEIEKK</sequence>
<evidence type="ECO:0000256" key="1">
    <source>
        <dbReference type="SAM" id="Coils"/>
    </source>
</evidence>
<feature type="coiled-coil region" evidence="1">
    <location>
        <begin position="91"/>
        <end position="118"/>
    </location>
</feature>
<dbReference type="Proteomes" id="UP000398619">
    <property type="component" value="Unassembled WGS sequence"/>
</dbReference>
<dbReference type="EMBL" id="CABHNM010000064">
    <property type="protein sequence ID" value="VUX20318.1"/>
    <property type="molecule type" value="Genomic_DNA"/>
</dbReference>
<keyword evidence="2" id="KW-1133">Transmembrane helix</keyword>
<evidence type="ECO:0000313" key="3">
    <source>
        <dbReference type="EMBL" id="VUX20318.1"/>
    </source>
</evidence>
<feature type="transmembrane region" description="Helical" evidence="2">
    <location>
        <begin position="6"/>
        <end position="23"/>
    </location>
</feature>